<feature type="compositionally biased region" description="Low complexity" evidence="1">
    <location>
        <begin position="22"/>
        <end position="33"/>
    </location>
</feature>
<evidence type="ECO:0000313" key="2">
    <source>
        <dbReference type="EMBL" id="MBX74382.1"/>
    </source>
</evidence>
<organism evidence="2">
    <name type="scientific">Rhizophora mucronata</name>
    <name type="common">Asiatic mangrove</name>
    <dbReference type="NCBI Taxonomy" id="61149"/>
    <lineage>
        <taxon>Eukaryota</taxon>
        <taxon>Viridiplantae</taxon>
        <taxon>Streptophyta</taxon>
        <taxon>Embryophyta</taxon>
        <taxon>Tracheophyta</taxon>
        <taxon>Spermatophyta</taxon>
        <taxon>Magnoliopsida</taxon>
        <taxon>eudicotyledons</taxon>
        <taxon>Gunneridae</taxon>
        <taxon>Pentapetalae</taxon>
        <taxon>rosids</taxon>
        <taxon>fabids</taxon>
        <taxon>Malpighiales</taxon>
        <taxon>Rhizophoraceae</taxon>
        <taxon>Rhizophora</taxon>
    </lineage>
</organism>
<proteinExistence type="predicted"/>
<reference evidence="2" key="1">
    <citation type="submission" date="2018-02" db="EMBL/GenBank/DDBJ databases">
        <title>Rhizophora mucronata_Transcriptome.</title>
        <authorList>
            <person name="Meera S.P."/>
            <person name="Sreeshan A."/>
            <person name="Augustine A."/>
        </authorList>
    </citation>
    <scope>NUCLEOTIDE SEQUENCE</scope>
    <source>
        <tissue evidence="2">Leaf</tissue>
    </source>
</reference>
<dbReference type="EMBL" id="GGEC01093898">
    <property type="protein sequence ID" value="MBX74382.1"/>
    <property type="molecule type" value="Transcribed_RNA"/>
</dbReference>
<protein>
    <submittedName>
        <fullName evidence="2">Uncharacterized protein</fullName>
    </submittedName>
</protein>
<feature type="region of interest" description="Disordered" evidence="1">
    <location>
        <begin position="1"/>
        <end position="39"/>
    </location>
</feature>
<evidence type="ECO:0000256" key="1">
    <source>
        <dbReference type="SAM" id="MobiDB-lite"/>
    </source>
</evidence>
<accession>A0A2P2R520</accession>
<name>A0A2P2R520_RHIMU</name>
<dbReference type="AlphaFoldDB" id="A0A2P2R520"/>
<sequence>MGTKETRRLPLLQEAHPSKACLPQSPLTPSLSLNGCNQN</sequence>